<dbReference type="SUPFAM" id="SSF50341">
    <property type="entry name" value="CheW-like"/>
    <property type="match status" value="1"/>
</dbReference>
<dbReference type="KEGG" id="rsin:B6N60_00240"/>
<dbReference type="Gene3D" id="2.40.50.180">
    <property type="entry name" value="CheA-289, Domain 4"/>
    <property type="match status" value="1"/>
</dbReference>
<accession>A0A975T4Y5</accession>
<dbReference type="InterPro" id="IPR002545">
    <property type="entry name" value="CheW-lke_dom"/>
</dbReference>
<organism evidence="2 3">
    <name type="scientific">Richelia sinica FACHB-800</name>
    <dbReference type="NCBI Taxonomy" id="1357546"/>
    <lineage>
        <taxon>Bacteria</taxon>
        <taxon>Bacillati</taxon>
        <taxon>Cyanobacteriota</taxon>
        <taxon>Cyanophyceae</taxon>
        <taxon>Nostocales</taxon>
        <taxon>Nostocaceae</taxon>
        <taxon>Richelia</taxon>
    </lineage>
</organism>
<gene>
    <name evidence="2" type="ORF">B6N60_00240</name>
</gene>
<proteinExistence type="predicted"/>
<dbReference type="GO" id="GO:0005829">
    <property type="term" value="C:cytosol"/>
    <property type="evidence" value="ECO:0007669"/>
    <property type="project" value="TreeGrafter"/>
</dbReference>
<dbReference type="EMBL" id="CP021056">
    <property type="protein sequence ID" value="QXE21563.1"/>
    <property type="molecule type" value="Genomic_DNA"/>
</dbReference>
<name>A0A975T4Y5_9NOST</name>
<dbReference type="Gene3D" id="2.30.30.40">
    <property type="entry name" value="SH3 Domains"/>
    <property type="match status" value="1"/>
</dbReference>
<dbReference type="AlphaFoldDB" id="A0A975T4Y5"/>
<dbReference type="InterPro" id="IPR039315">
    <property type="entry name" value="CheW"/>
</dbReference>
<protein>
    <submittedName>
        <fullName evidence="2">Chemotaxis signal transduction protein</fullName>
    </submittedName>
</protein>
<dbReference type="SMART" id="SM00260">
    <property type="entry name" value="CheW"/>
    <property type="match status" value="1"/>
</dbReference>
<evidence type="ECO:0000313" key="3">
    <source>
        <dbReference type="Proteomes" id="UP000683511"/>
    </source>
</evidence>
<dbReference type="Pfam" id="PF01584">
    <property type="entry name" value="CheW"/>
    <property type="match status" value="1"/>
</dbReference>
<dbReference type="PANTHER" id="PTHR22617:SF43">
    <property type="entry name" value="PROTEIN PILI"/>
    <property type="match status" value="1"/>
</dbReference>
<dbReference type="GO" id="GO:0006935">
    <property type="term" value="P:chemotaxis"/>
    <property type="evidence" value="ECO:0007669"/>
    <property type="project" value="InterPro"/>
</dbReference>
<sequence>MLLFYINNERYALPSQQVLEVIPLVSFTKLPHTPEYMVGVFNYRDSIVPVMDLSQFIAGKPCCEHLSTRIILVKCVHNQPSSGLEQQEQYILGLMAERVVETLHVSEAGLVDVNLQIGKVPYVGKMILDEQGIIQYLPIDYLLSEAEKLDFLPAG</sequence>
<dbReference type="Proteomes" id="UP000683511">
    <property type="component" value="Chromosome"/>
</dbReference>
<dbReference type="GO" id="GO:0007165">
    <property type="term" value="P:signal transduction"/>
    <property type="evidence" value="ECO:0007669"/>
    <property type="project" value="InterPro"/>
</dbReference>
<reference evidence="2" key="1">
    <citation type="submission" date="2017-04" db="EMBL/GenBank/DDBJ databases">
        <title>Genome deletions in a multicellular cyanobacterial endosymbiont for morphological adaptation in marine diatoms.</title>
        <authorList>
            <person name="Wang Y."/>
            <person name="Gao H."/>
            <person name="Li R."/>
            <person name="Xu X."/>
        </authorList>
    </citation>
    <scope>NUCLEOTIDE SEQUENCE</scope>
    <source>
        <strain evidence="2">FACHB 800</strain>
    </source>
</reference>
<dbReference type="PROSITE" id="PS50851">
    <property type="entry name" value="CHEW"/>
    <property type="match status" value="1"/>
</dbReference>
<dbReference type="PANTHER" id="PTHR22617">
    <property type="entry name" value="CHEMOTAXIS SENSOR HISTIDINE KINASE-RELATED"/>
    <property type="match status" value="1"/>
</dbReference>
<feature type="domain" description="CheW-like" evidence="1">
    <location>
        <begin position="1"/>
        <end position="148"/>
    </location>
</feature>
<keyword evidence="3" id="KW-1185">Reference proteome</keyword>
<evidence type="ECO:0000313" key="2">
    <source>
        <dbReference type="EMBL" id="QXE21563.1"/>
    </source>
</evidence>
<evidence type="ECO:0000259" key="1">
    <source>
        <dbReference type="PROSITE" id="PS50851"/>
    </source>
</evidence>
<dbReference type="InterPro" id="IPR036061">
    <property type="entry name" value="CheW-like_dom_sf"/>
</dbReference>
<dbReference type="RefSeq" id="WP_242034278.1">
    <property type="nucleotide sequence ID" value="NZ_CP021056.1"/>
</dbReference>